<organism evidence="7 8">
    <name type="scientific">Martelella alba</name>
    <dbReference type="NCBI Taxonomy" id="2590451"/>
    <lineage>
        <taxon>Bacteria</taxon>
        <taxon>Pseudomonadati</taxon>
        <taxon>Pseudomonadota</taxon>
        <taxon>Alphaproteobacteria</taxon>
        <taxon>Hyphomicrobiales</taxon>
        <taxon>Aurantimonadaceae</taxon>
        <taxon>Martelella</taxon>
    </lineage>
</organism>
<dbReference type="SMART" id="SM00062">
    <property type="entry name" value="PBPb"/>
    <property type="match status" value="1"/>
</dbReference>
<reference evidence="7 8" key="1">
    <citation type="submission" date="2019-04" db="EMBL/GenBank/DDBJ databases">
        <authorList>
            <person name="Li M."/>
            <person name="Gao C."/>
        </authorList>
    </citation>
    <scope>NUCLEOTIDE SEQUENCE [LARGE SCALE GENOMIC DNA]</scope>
    <source>
        <strain evidence="7 8">BGMRC 2031</strain>
    </source>
</reference>
<protein>
    <submittedName>
        <fullName evidence="7">Transporter substrate-binding domain-containing protein</fullName>
    </submittedName>
</protein>
<proteinExistence type="inferred from homology"/>
<evidence type="ECO:0000256" key="5">
    <source>
        <dbReference type="SAM" id="SignalP"/>
    </source>
</evidence>
<dbReference type="PROSITE" id="PS01039">
    <property type="entry name" value="SBP_BACTERIAL_3"/>
    <property type="match status" value="1"/>
</dbReference>
<comment type="caution">
    <text evidence="7">The sequence shown here is derived from an EMBL/GenBank/DDBJ whole genome shotgun (WGS) entry which is preliminary data.</text>
</comment>
<feature type="signal peptide" evidence="5">
    <location>
        <begin position="1"/>
        <end position="25"/>
    </location>
</feature>
<dbReference type="PANTHER" id="PTHR35936">
    <property type="entry name" value="MEMBRANE-BOUND LYTIC MUREIN TRANSGLYCOSYLASE F"/>
    <property type="match status" value="1"/>
</dbReference>
<accession>A0ABY2SP81</accession>
<dbReference type="SUPFAM" id="SSF53850">
    <property type="entry name" value="Periplasmic binding protein-like II"/>
    <property type="match status" value="1"/>
</dbReference>
<dbReference type="PANTHER" id="PTHR35936:SF19">
    <property type="entry name" value="AMINO-ACID-BINDING PROTEIN YXEM-RELATED"/>
    <property type="match status" value="1"/>
</dbReference>
<keyword evidence="8" id="KW-1185">Reference proteome</keyword>
<dbReference type="InterPro" id="IPR018313">
    <property type="entry name" value="SBP_3_CS"/>
</dbReference>
<feature type="domain" description="Solute-binding protein family 3/N-terminal" evidence="6">
    <location>
        <begin position="32"/>
        <end position="281"/>
    </location>
</feature>
<keyword evidence="3 5" id="KW-0732">Signal</keyword>
<name>A0ABY2SP81_9HYPH</name>
<evidence type="ECO:0000313" key="8">
    <source>
        <dbReference type="Proteomes" id="UP000305202"/>
    </source>
</evidence>
<evidence type="ECO:0000313" key="7">
    <source>
        <dbReference type="EMBL" id="TKI06956.1"/>
    </source>
</evidence>
<gene>
    <name evidence="7" type="ORF">FCN80_08380</name>
</gene>
<feature type="chain" id="PRO_5046131820" evidence="5">
    <location>
        <begin position="26"/>
        <end position="287"/>
    </location>
</feature>
<dbReference type="Pfam" id="PF00497">
    <property type="entry name" value="SBP_bac_3"/>
    <property type="match status" value="1"/>
</dbReference>
<evidence type="ECO:0000259" key="6">
    <source>
        <dbReference type="SMART" id="SM00062"/>
    </source>
</evidence>
<dbReference type="Gene3D" id="3.40.190.10">
    <property type="entry name" value="Periplasmic binding protein-like II"/>
    <property type="match status" value="2"/>
</dbReference>
<comment type="similarity">
    <text evidence="2 4">Belongs to the bacterial solute-binding protein 3 family.</text>
</comment>
<evidence type="ECO:0000256" key="4">
    <source>
        <dbReference type="RuleBase" id="RU003744"/>
    </source>
</evidence>
<evidence type="ECO:0000256" key="1">
    <source>
        <dbReference type="ARBA" id="ARBA00004196"/>
    </source>
</evidence>
<dbReference type="EMBL" id="SZPQ01000009">
    <property type="protein sequence ID" value="TKI06956.1"/>
    <property type="molecule type" value="Genomic_DNA"/>
</dbReference>
<evidence type="ECO:0000256" key="3">
    <source>
        <dbReference type="ARBA" id="ARBA00022729"/>
    </source>
</evidence>
<evidence type="ECO:0000256" key="2">
    <source>
        <dbReference type="ARBA" id="ARBA00010333"/>
    </source>
</evidence>
<sequence length="287" mass="30352">MKMSVATRAAFAAAMTLLGSLTVHAEPKKWTEVKIVTEGGFYPWNFTKPDGTLGGFEIDLAHDLCKRMGVTCTITAQSFDSMIPALNAGKFDAIIDDVAITPKRKKAIAFSVPYASLCYTFAAAKGSDLANMLPPQNKVISLEDAAQTAAAMDKVKAAMKGKTIGTLSAGTSVTFVDTYLKDAVQVRQYKTPEARDLDLVSQRVDVIVGSKDALLGVVKKQGADNVVLAGPCFQGGVVGEGSGVGLRKGDTELKAMFDKAIKAAQADGTIKKLSEATFGMDVTPMQK</sequence>
<dbReference type="Proteomes" id="UP000305202">
    <property type="component" value="Unassembled WGS sequence"/>
</dbReference>
<comment type="subcellular location">
    <subcellularLocation>
        <location evidence="1">Cell envelope</location>
    </subcellularLocation>
</comment>
<dbReference type="RefSeq" id="WP_136989704.1">
    <property type="nucleotide sequence ID" value="NZ_SZPQ01000009.1"/>
</dbReference>
<dbReference type="InterPro" id="IPR001638">
    <property type="entry name" value="Solute-binding_3/MltF_N"/>
</dbReference>